<sequence>MAPQVTSGLPKPLRLLQTGLQLPHPGRDWSPIAFLALLALTGSQLVPTRLF</sequence>
<gene>
    <name evidence="1" type="ORF">M404DRAFT_28879</name>
</gene>
<proteinExistence type="predicted"/>
<evidence type="ECO:0000313" key="1">
    <source>
        <dbReference type="EMBL" id="KIO01341.1"/>
    </source>
</evidence>
<dbReference type="AlphaFoldDB" id="A0A0C3P1I0"/>
<keyword evidence="2" id="KW-1185">Reference proteome</keyword>
<protein>
    <submittedName>
        <fullName evidence="1">Uncharacterized protein</fullName>
    </submittedName>
</protein>
<evidence type="ECO:0000313" key="2">
    <source>
        <dbReference type="Proteomes" id="UP000054217"/>
    </source>
</evidence>
<name>A0A0C3P1I0_PISTI</name>
<dbReference type="InParanoid" id="A0A0C3P1I0"/>
<dbReference type="HOGENOM" id="CLU_3107385_0_0_1"/>
<reference evidence="1 2" key="1">
    <citation type="submission" date="2014-04" db="EMBL/GenBank/DDBJ databases">
        <authorList>
            <consortium name="DOE Joint Genome Institute"/>
            <person name="Kuo A."/>
            <person name="Kohler A."/>
            <person name="Costa M.D."/>
            <person name="Nagy L.G."/>
            <person name="Floudas D."/>
            <person name="Copeland A."/>
            <person name="Barry K.W."/>
            <person name="Cichocki N."/>
            <person name="Veneault-Fourrey C."/>
            <person name="LaButti K."/>
            <person name="Lindquist E.A."/>
            <person name="Lipzen A."/>
            <person name="Lundell T."/>
            <person name="Morin E."/>
            <person name="Murat C."/>
            <person name="Sun H."/>
            <person name="Tunlid A."/>
            <person name="Henrissat B."/>
            <person name="Grigoriev I.V."/>
            <person name="Hibbett D.S."/>
            <person name="Martin F."/>
            <person name="Nordberg H.P."/>
            <person name="Cantor M.N."/>
            <person name="Hua S.X."/>
        </authorList>
    </citation>
    <scope>NUCLEOTIDE SEQUENCE [LARGE SCALE GENOMIC DNA]</scope>
    <source>
        <strain evidence="1 2">Marx 270</strain>
    </source>
</reference>
<accession>A0A0C3P1I0</accession>
<dbReference type="EMBL" id="KN831989">
    <property type="protein sequence ID" value="KIO01341.1"/>
    <property type="molecule type" value="Genomic_DNA"/>
</dbReference>
<reference evidence="2" key="2">
    <citation type="submission" date="2015-01" db="EMBL/GenBank/DDBJ databases">
        <title>Evolutionary Origins and Diversification of the Mycorrhizal Mutualists.</title>
        <authorList>
            <consortium name="DOE Joint Genome Institute"/>
            <consortium name="Mycorrhizal Genomics Consortium"/>
            <person name="Kohler A."/>
            <person name="Kuo A."/>
            <person name="Nagy L.G."/>
            <person name="Floudas D."/>
            <person name="Copeland A."/>
            <person name="Barry K.W."/>
            <person name="Cichocki N."/>
            <person name="Veneault-Fourrey C."/>
            <person name="LaButti K."/>
            <person name="Lindquist E.A."/>
            <person name="Lipzen A."/>
            <person name="Lundell T."/>
            <person name="Morin E."/>
            <person name="Murat C."/>
            <person name="Riley R."/>
            <person name="Ohm R."/>
            <person name="Sun H."/>
            <person name="Tunlid A."/>
            <person name="Henrissat B."/>
            <person name="Grigoriev I.V."/>
            <person name="Hibbett D.S."/>
            <person name="Martin F."/>
        </authorList>
    </citation>
    <scope>NUCLEOTIDE SEQUENCE [LARGE SCALE GENOMIC DNA]</scope>
    <source>
        <strain evidence="2">Marx 270</strain>
    </source>
</reference>
<dbReference type="Proteomes" id="UP000054217">
    <property type="component" value="Unassembled WGS sequence"/>
</dbReference>
<organism evidence="1 2">
    <name type="scientific">Pisolithus tinctorius Marx 270</name>
    <dbReference type="NCBI Taxonomy" id="870435"/>
    <lineage>
        <taxon>Eukaryota</taxon>
        <taxon>Fungi</taxon>
        <taxon>Dikarya</taxon>
        <taxon>Basidiomycota</taxon>
        <taxon>Agaricomycotina</taxon>
        <taxon>Agaricomycetes</taxon>
        <taxon>Agaricomycetidae</taxon>
        <taxon>Boletales</taxon>
        <taxon>Sclerodermatineae</taxon>
        <taxon>Pisolithaceae</taxon>
        <taxon>Pisolithus</taxon>
    </lineage>
</organism>